<reference evidence="1 2" key="1">
    <citation type="journal article" date="2018" name="Nat. Ecol. Evol.">
        <title>Pezizomycetes genomes reveal the molecular basis of ectomycorrhizal truffle lifestyle.</title>
        <authorList>
            <person name="Murat C."/>
            <person name="Payen T."/>
            <person name="Noel B."/>
            <person name="Kuo A."/>
            <person name="Morin E."/>
            <person name="Chen J."/>
            <person name="Kohler A."/>
            <person name="Krizsan K."/>
            <person name="Balestrini R."/>
            <person name="Da Silva C."/>
            <person name="Montanini B."/>
            <person name="Hainaut M."/>
            <person name="Levati E."/>
            <person name="Barry K.W."/>
            <person name="Belfiori B."/>
            <person name="Cichocki N."/>
            <person name="Clum A."/>
            <person name="Dockter R.B."/>
            <person name="Fauchery L."/>
            <person name="Guy J."/>
            <person name="Iotti M."/>
            <person name="Le Tacon F."/>
            <person name="Lindquist E.A."/>
            <person name="Lipzen A."/>
            <person name="Malagnac F."/>
            <person name="Mello A."/>
            <person name="Molinier V."/>
            <person name="Miyauchi S."/>
            <person name="Poulain J."/>
            <person name="Riccioni C."/>
            <person name="Rubini A."/>
            <person name="Sitrit Y."/>
            <person name="Splivallo R."/>
            <person name="Traeger S."/>
            <person name="Wang M."/>
            <person name="Zifcakova L."/>
            <person name="Wipf D."/>
            <person name="Zambonelli A."/>
            <person name="Paolocci F."/>
            <person name="Nowrousian M."/>
            <person name="Ottonello S."/>
            <person name="Baldrian P."/>
            <person name="Spatafora J.W."/>
            <person name="Henrissat B."/>
            <person name="Nagy L.G."/>
            <person name="Aury J.M."/>
            <person name="Wincker P."/>
            <person name="Grigoriev I.V."/>
            <person name="Bonfante P."/>
            <person name="Martin F.M."/>
        </authorList>
    </citation>
    <scope>NUCLEOTIDE SEQUENCE [LARGE SCALE GENOMIC DNA]</scope>
    <source>
        <strain evidence="1 2">RN42</strain>
    </source>
</reference>
<name>A0A3N4HV10_ASCIM</name>
<accession>A0A3N4HV10</accession>
<evidence type="ECO:0000313" key="2">
    <source>
        <dbReference type="Proteomes" id="UP000275078"/>
    </source>
</evidence>
<evidence type="ECO:0000313" key="1">
    <source>
        <dbReference type="EMBL" id="RPA77625.1"/>
    </source>
</evidence>
<gene>
    <name evidence="1" type="ORF">BJ508DRAFT_165719</name>
</gene>
<proteinExistence type="predicted"/>
<keyword evidence="2" id="KW-1185">Reference proteome</keyword>
<organism evidence="1 2">
    <name type="scientific">Ascobolus immersus RN42</name>
    <dbReference type="NCBI Taxonomy" id="1160509"/>
    <lineage>
        <taxon>Eukaryota</taxon>
        <taxon>Fungi</taxon>
        <taxon>Dikarya</taxon>
        <taxon>Ascomycota</taxon>
        <taxon>Pezizomycotina</taxon>
        <taxon>Pezizomycetes</taxon>
        <taxon>Pezizales</taxon>
        <taxon>Ascobolaceae</taxon>
        <taxon>Ascobolus</taxon>
    </lineage>
</organism>
<dbReference type="AlphaFoldDB" id="A0A3N4HV10"/>
<protein>
    <submittedName>
        <fullName evidence="1">Uncharacterized protein</fullName>
    </submittedName>
</protein>
<sequence>MAESSSLPLAIQVGRAFLPQLMDTKKMLAKWAVDYAVLDGKLDDKSGLFEVSYDLDASPELDSTADSSVHRHGLRCKCECDLMKLQEELILGLLSVNWIIAESRFHLGSPQF</sequence>
<dbReference type="EMBL" id="ML119723">
    <property type="protein sequence ID" value="RPA77625.1"/>
    <property type="molecule type" value="Genomic_DNA"/>
</dbReference>
<dbReference type="Proteomes" id="UP000275078">
    <property type="component" value="Unassembled WGS sequence"/>
</dbReference>